<keyword evidence="4" id="KW-1185">Reference proteome</keyword>
<accession>A0A5B1CC88</accession>
<dbReference type="Pfam" id="PF01436">
    <property type="entry name" value="NHL"/>
    <property type="match status" value="1"/>
</dbReference>
<reference evidence="3 4" key="1">
    <citation type="submission" date="2019-08" db="EMBL/GenBank/DDBJ databases">
        <title>Deep-cultivation of Planctomycetes and their phenomic and genomic characterization uncovers novel biology.</title>
        <authorList>
            <person name="Wiegand S."/>
            <person name="Jogler M."/>
            <person name="Boedeker C."/>
            <person name="Pinto D."/>
            <person name="Vollmers J."/>
            <person name="Rivas-Marin E."/>
            <person name="Kohn T."/>
            <person name="Peeters S.H."/>
            <person name="Heuer A."/>
            <person name="Rast P."/>
            <person name="Oberbeckmann S."/>
            <person name="Bunk B."/>
            <person name="Jeske O."/>
            <person name="Meyerdierks A."/>
            <person name="Storesund J.E."/>
            <person name="Kallscheuer N."/>
            <person name="Luecker S."/>
            <person name="Lage O.M."/>
            <person name="Pohl T."/>
            <person name="Merkel B.J."/>
            <person name="Hornburger P."/>
            <person name="Mueller R.-W."/>
            <person name="Bruemmer F."/>
            <person name="Labrenz M."/>
            <person name="Spormann A.M."/>
            <person name="Op Den Camp H."/>
            <person name="Overmann J."/>
            <person name="Amann R."/>
            <person name="Jetten M.S.M."/>
            <person name="Mascher T."/>
            <person name="Medema M.H."/>
            <person name="Devos D.P."/>
            <person name="Kaster A.-K."/>
            <person name="Ovreas L."/>
            <person name="Rohde M."/>
            <person name="Galperin M.Y."/>
            <person name="Jogler C."/>
        </authorList>
    </citation>
    <scope>NUCLEOTIDE SEQUENCE [LARGE SCALE GENOMIC DNA]</scope>
    <source>
        <strain evidence="3 4">LF1</strain>
    </source>
</reference>
<dbReference type="InterPro" id="IPR001258">
    <property type="entry name" value="NHL_repeat"/>
</dbReference>
<organism evidence="3 4">
    <name type="scientific">Rubripirellula obstinata</name>
    <dbReference type="NCBI Taxonomy" id="406547"/>
    <lineage>
        <taxon>Bacteria</taxon>
        <taxon>Pseudomonadati</taxon>
        <taxon>Planctomycetota</taxon>
        <taxon>Planctomycetia</taxon>
        <taxon>Pirellulales</taxon>
        <taxon>Pirellulaceae</taxon>
        <taxon>Rubripirellula</taxon>
    </lineage>
</organism>
<dbReference type="PANTHER" id="PTHR24104:SF25">
    <property type="entry name" value="PROTEIN LIN-41"/>
    <property type="match status" value="1"/>
</dbReference>
<protein>
    <submittedName>
        <fullName evidence="3">NHL repeat protein</fullName>
    </submittedName>
</protein>
<evidence type="ECO:0000256" key="1">
    <source>
        <dbReference type="ARBA" id="ARBA00022737"/>
    </source>
</evidence>
<dbReference type="SUPFAM" id="SSF63829">
    <property type="entry name" value="Calcium-dependent phosphotriesterase"/>
    <property type="match status" value="1"/>
</dbReference>
<dbReference type="InterPro" id="IPR011042">
    <property type="entry name" value="6-blade_b-propeller_TolB-like"/>
</dbReference>
<dbReference type="Gene3D" id="2.120.10.30">
    <property type="entry name" value="TolB, C-terminal domain"/>
    <property type="match status" value="3"/>
</dbReference>
<proteinExistence type="predicted"/>
<feature type="repeat" description="NHL" evidence="2">
    <location>
        <begin position="42"/>
        <end position="80"/>
    </location>
</feature>
<dbReference type="EMBL" id="VRLW01000001">
    <property type="protein sequence ID" value="KAA1257851.1"/>
    <property type="molecule type" value="Genomic_DNA"/>
</dbReference>
<sequence>MPPLPINRRNFAWLSTAIAIGGSVTSGCVPVGDGSQADLVWGKYGFSEGRFRTPRAITIDDQDQLYIADKTGRIQVFDGDGNLLRFWSTPQSDNGKPTGLSIQTAQQADDGVPKLLVADTHYYRMLAYTLDGELIESKTIGGVAGHGPGEFAFVTDAISDDEGCFYVGEYNASDRIQKFDPDGKFISQWGGTGDQPGKFVRPQSLLIHNNVLWITDACNHRIQRFDLSVGDVPELIDVWGEPGDAPGQFYYPYDLTLMPDDSVLVVEYKNNRVQNLTPEGKPIGVWGSPGMQAGMLNGPWGVAVDSMNRIFVIDSYNHRVQRIEIDAFRPVA</sequence>
<evidence type="ECO:0000313" key="4">
    <source>
        <dbReference type="Proteomes" id="UP000322699"/>
    </source>
</evidence>
<dbReference type="GO" id="GO:0008270">
    <property type="term" value="F:zinc ion binding"/>
    <property type="evidence" value="ECO:0007669"/>
    <property type="project" value="UniProtKB-KW"/>
</dbReference>
<evidence type="ECO:0000313" key="3">
    <source>
        <dbReference type="EMBL" id="KAA1257851.1"/>
    </source>
</evidence>
<dbReference type="OrthoDB" id="9799230at2"/>
<evidence type="ECO:0000256" key="2">
    <source>
        <dbReference type="PROSITE-ProRule" id="PRU00504"/>
    </source>
</evidence>
<feature type="repeat" description="NHL" evidence="2">
    <location>
        <begin position="240"/>
        <end position="279"/>
    </location>
</feature>
<dbReference type="AlphaFoldDB" id="A0A5B1CC88"/>
<dbReference type="Proteomes" id="UP000322699">
    <property type="component" value="Unassembled WGS sequence"/>
</dbReference>
<feature type="repeat" description="NHL" evidence="2">
    <location>
        <begin position="287"/>
        <end position="326"/>
    </location>
</feature>
<gene>
    <name evidence="3" type="ORF">LF1_03410</name>
</gene>
<name>A0A5B1CC88_9BACT</name>
<comment type="caution">
    <text evidence="3">The sequence shown here is derived from an EMBL/GenBank/DDBJ whole genome shotgun (WGS) entry which is preliminary data.</text>
</comment>
<dbReference type="RefSeq" id="WP_068265616.1">
    <property type="nucleotide sequence ID" value="NZ_LWSK01000092.1"/>
</dbReference>
<dbReference type="PROSITE" id="PS51125">
    <property type="entry name" value="NHL"/>
    <property type="match status" value="3"/>
</dbReference>
<keyword evidence="1" id="KW-0677">Repeat</keyword>
<dbReference type="PANTHER" id="PTHR24104">
    <property type="entry name" value="E3 UBIQUITIN-PROTEIN LIGASE NHLRC1-RELATED"/>
    <property type="match status" value="1"/>
</dbReference>
<dbReference type="InterPro" id="IPR050952">
    <property type="entry name" value="TRIM-NHL_E3_ligases"/>
</dbReference>